<organism evidence="3 4">
    <name type="scientific">Nitzschia inconspicua</name>
    <dbReference type="NCBI Taxonomy" id="303405"/>
    <lineage>
        <taxon>Eukaryota</taxon>
        <taxon>Sar</taxon>
        <taxon>Stramenopiles</taxon>
        <taxon>Ochrophyta</taxon>
        <taxon>Bacillariophyta</taxon>
        <taxon>Bacillariophyceae</taxon>
        <taxon>Bacillariophycidae</taxon>
        <taxon>Bacillariales</taxon>
        <taxon>Bacillariaceae</taxon>
        <taxon>Nitzschia</taxon>
    </lineage>
</organism>
<evidence type="ECO:0008006" key="5">
    <source>
        <dbReference type="Google" id="ProtNLM"/>
    </source>
</evidence>
<keyword evidence="2" id="KW-1133">Transmembrane helix</keyword>
<keyword evidence="2" id="KW-0812">Transmembrane</keyword>
<dbReference type="OrthoDB" id="6431331at2759"/>
<name>A0A9K3PN15_9STRA</name>
<feature type="region of interest" description="Disordered" evidence="1">
    <location>
        <begin position="315"/>
        <end position="335"/>
    </location>
</feature>
<evidence type="ECO:0000313" key="3">
    <source>
        <dbReference type="EMBL" id="KAG7352751.1"/>
    </source>
</evidence>
<evidence type="ECO:0000256" key="1">
    <source>
        <dbReference type="SAM" id="MobiDB-lite"/>
    </source>
</evidence>
<comment type="caution">
    <text evidence="3">The sequence shown here is derived from an EMBL/GenBank/DDBJ whole genome shotgun (WGS) entry which is preliminary data.</text>
</comment>
<dbReference type="EMBL" id="JAGRRH010000017">
    <property type="protein sequence ID" value="KAG7352751.1"/>
    <property type="molecule type" value="Genomic_DNA"/>
</dbReference>
<keyword evidence="2" id="KW-0472">Membrane</keyword>
<protein>
    <recommendedName>
        <fullName evidence="5">AB hydrolase-1 domain-containing protein</fullName>
    </recommendedName>
</protein>
<proteinExistence type="predicted"/>
<feature type="compositionally biased region" description="Basic and acidic residues" evidence="1">
    <location>
        <begin position="252"/>
        <end position="261"/>
    </location>
</feature>
<accession>A0A9K3PN15</accession>
<feature type="region of interest" description="Disordered" evidence="1">
    <location>
        <begin position="247"/>
        <end position="279"/>
    </location>
</feature>
<dbReference type="Proteomes" id="UP000693970">
    <property type="component" value="Unassembled WGS sequence"/>
</dbReference>
<dbReference type="PANTHER" id="PTHR37471">
    <property type="entry name" value="UNNAMED PRODUCT"/>
    <property type="match status" value="1"/>
</dbReference>
<gene>
    <name evidence="3" type="ORF">IV203_008799</name>
</gene>
<feature type="compositionally biased region" description="Polar residues" evidence="1">
    <location>
        <begin position="315"/>
        <end position="333"/>
    </location>
</feature>
<sequence>MTGSRRSRRIPRNVALHDPGLSQKYFTRKHSSKISTNDLPMELNAIGFRSPWAFLWYFLFFVAPLVYIYIGLMLLRDLCEYFPETIQQPLQQYVPFLANLAKLMKSYYGFRLVDVWCVIEALFYIACKLKIRYLQGKDPLEASLSAAPMLDAEERKFLWDHMMDVDADLGWVSEWFLDCPPIESISRYDIFDFICWAMFDGRNQEHLTTQELQDLESFVEDLEYRIALQLYGAETASSSNLMNDDGINCKRNNMDDTNRDASEEDDMGPGDGQRDRLNSDMATTSVSNNYLVGLGTNDEESQEFSSPIKITRQISYEESSTAGSGGDWTSLSTKRPRPKQAFRFREDVQREEPNYFSNLYEAYKLRYDRYKAMVENADFHPVQDIRNLVAETAQQAAKTAQSAEETAMKSAQNMYETIVQPGSQMDKQLSALSHATSVQLAEAWNSVKGMKERLETANFLSERRKMVMQQLRGNRAMLARMREMSYAVNSKQMATLMRRITECYEALERTEVRARDAFLSATGKLTDNSLFSSQEPKRYAKYSSDPLLGIATYPLGFHLLMLGATEIPLRVLLKRRGFERRCVGPVNYYYHPGKDPNFEDAEFSHVLGLPPRERRKKIPNVFIHGIGVGLIAYLPLIDALLESGRPLLLPEIPYVSAFRPWASPNAVLSPAVVASTMTAILAFHGFSKGTFIGHSYGTSWLSYVCKYSPGTVAALLFLDPICFCLHNPRLTTSFVYRRPDPGTIAFTIRTDMMVNWTIQRAFPWAWISLFLDQIHVPCTVFLGDKDALVPSEKVEEYFRANNVPVADAATVSEAFFEENNGDIKACIWRGGYHGIFTDTPDLIPGIAIACSCLGNLVEQRDSR</sequence>
<dbReference type="AlphaFoldDB" id="A0A9K3PN15"/>
<keyword evidence="4" id="KW-1185">Reference proteome</keyword>
<dbReference type="PANTHER" id="PTHR37471:SF1">
    <property type="entry name" value="AB HYDROLASE-1 DOMAIN-CONTAINING PROTEIN"/>
    <property type="match status" value="1"/>
</dbReference>
<reference evidence="3" key="2">
    <citation type="submission" date="2021-04" db="EMBL/GenBank/DDBJ databases">
        <authorList>
            <person name="Podell S."/>
        </authorList>
    </citation>
    <scope>NUCLEOTIDE SEQUENCE</scope>
    <source>
        <strain evidence="3">Hildebrandi</strain>
    </source>
</reference>
<evidence type="ECO:0000256" key="2">
    <source>
        <dbReference type="SAM" id="Phobius"/>
    </source>
</evidence>
<reference evidence="3" key="1">
    <citation type="journal article" date="2021" name="Sci. Rep.">
        <title>Diploid genomic architecture of Nitzschia inconspicua, an elite biomass production diatom.</title>
        <authorList>
            <person name="Oliver A."/>
            <person name="Podell S."/>
            <person name="Pinowska A."/>
            <person name="Traller J.C."/>
            <person name="Smith S.R."/>
            <person name="McClure R."/>
            <person name="Beliaev A."/>
            <person name="Bohutskyi P."/>
            <person name="Hill E.A."/>
            <person name="Rabines A."/>
            <person name="Zheng H."/>
            <person name="Allen L.Z."/>
            <person name="Kuo A."/>
            <person name="Grigoriev I.V."/>
            <person name="Allen A.E."/>
            <person name="Hazlebeck D."/>
            <person name="Allen E.E."/>
        </authorList>
    </citation>
    <scope>NUCLEOTIDE SEQUENCE</scope>
    <source>
        <strain evidence="3">Hildebrandi</strain>
    </source>
</reference>
<evidence type="ECO:0000313" key="4">
    <source>
        <dbReference type="Proteomes" id="UP000693970"/>
    </source>
</evidence>
<feature type="transmembrane region" description="Helical" evidence="2">
    <location>
        <begin position="54"/>
        <end position="75"/>
    </location>
</feature>